<evidence type="ECO:0000313" key="15">
    <source>
        <dbReference type="EMBL" id="AKV83985.1"/>
    </source>
</evidence>
<dbReference type="PANTHER" id="PTHR43302">
    <property type="entry name" value="TRANSPORTER ARSB-RELATED"/>
    <property type="match status" value="1"/>
</dbReference>
<dbReference type="EMBL" id="CP012172">
    <property type="protein sequence ID" value="AKV75021.1"/>
    <property type="molecule type" value="Genomic_DNA"/>
</dbReference>
<dbReference type="EMBL" id="CP012176">
    <property type="protein sequence ID" value="AKV83985.1"/>
    <property type="molecule type" value="Genomic_DNA"/>
</dbReference>
<dbReference type="AlphaFoldDB" id="A0A088E6Y5"/>
<reference evidence="18 19" key="2">
    <citation type="journal article" date="2015" name="Genome Announc.">
        <title>Complete Genome Sequences of Evolved Arsenate-Resistant Metallosphaera sedula Strains.</title>
        <authorList>
            <person name="Ai C."/>
            <person name="McCarthy S."/>
            <person name="Schackwitz W."/>
            <person name="Martin J."/>
            <person name="Lipzen A."/>
            <person name="Blum P."/>
        </authorList>
    </citation>
    <scope>NUCLEOTIDE SEQUENCE [LARGE SCALE GENOMIC DNA]</scope>
    <source>
        <strain evidence="13 19">ARS120-1</strain>
        <strain evidence="14 18">ARS120-2</strain>
        <strain evidence="11 21">ARS50-1</strain>
        <strain evidence="12 20">ARS50-2</strain>
    </source>
</reference>
<keyword evidence="4" id="KW-1003">Cell membrane</keyword>
<dbReference type="Proteomes" id="UP000029084">
    <property type="component" value="Chromosome"/>
</dbReference>
<evidence type="ECO:0000256" key="6">
    <source>
        <dbReference type="ARBA" id="ARBA00022989"/>
    </source>
</evidence>
<evidence type="ECO:0000313" key="14">
    <source>
        <dbReference type="EMBL" id="AKV81754.1"/>
    </source>
</evidence>
<evidence type="ECO:0000313" key="17">
    <source>
        <dbReference type="Proteomes" id="UP000056255"/>
    </source>
</evidence>
<feature type="transmembrane region" description="Helical" evidence="8">
    <location>
        <begin position="343"/>
        <end position="367"/>
    </location>
</feature>
<dbReference type="PRINTS" id="PR00758">
    <property type="entry name" value="ARSENICPUMP"/>
</dbReference>
<evidence type="ECO:0000313" key="16">
    <source>
        <dbReference type="Proteomes" id="UP000029084"/>
    </source>
</evidence>
<feature type="transmembrane region" description="Helical" evidence="8">
    <location>
        <begin position="305"/>
        <end position="331"/>
    </location>
</feature>
<dbReference type="Proteomes" id="UP000056255">
    <property type="component" value="Chromosome"/>
</dbReference>
<name>A0A088E6Y5_9CREN</name>
<evidence type="ECO:0000313" key="12">
    <source>
        <dbReference type="EMBL" id="AKV77259.1"/>
    </source>
</evidence>
<feature type="transmembrane region" description="Helical" evidence="8">
    <location>
        <begin position="24"/>
        <end position="44"/>
    </location>
</feature>
<feature type="transmembrane region" description="Helical" evidence="8">
    <location>
        <begin position="270"/>
        <end position="299"/>
    </location>
</feature>
<evidence type="ECO:0000256" key="8">
    <source>
        <dbReference type="SAM" id="Phobius"/>
    </source>
</evidence>
<feature type="transmembrane region" description="Helical" evidence="8">
    <location>
        <begin position="240"/>
        <end position="258"/>
    </location>
</feature>
<evidence type="ECO:0000313" key="20">
    <source>
        <dbReference type="Proteomes" id="UP000062475"/>
    </source>
</evidence>
<dbReference type="Proteomes" id="UP000068832">
    <property type="component" value="Chromosome"/>
</dbReference>
<comment type="subcellular location">
    <subcellularLocation>
        <location evidence="1">Cell membrane</location>
        <topology evidence="1">Multi-pass membrane protein</topology>
    </subcellularLocation>
</comment>
<feature type="transmembrane region" description="Helical" evidence="8">
    <location>
        <begin position="134"/>
        <end position="153"/>
    </location>
</feature>
<sequence length="405" mass="43898">MNLLAFAVVIVTYALIATRGVSGIPPWASMFFGGVMMIVTGVITPQEGFASINLDVVLFLITLFTFASALEVSDFLKYLGFYIVNKFKTPSRTLFGVLLFSGLLSNLVTNDGVSASWTPVILESSKKLGVDEKPFLYALAFGVTIGSVMLPTGNPQNLLIALDAGLKNPFIEFAMILVLPTLINLVLSYPILLLLFRKELKSDGEIGHFQEKIEDPVTAYTSLALLGITVVLFFSLSFLGIDIVLGSLTTSSILILVSKRRREIIRRMDWSTILFFIGLFMFTEGMIKGGVLSAIVRYLPSPSSVFTIMLVSVLVSQLLSNVPLVAIYIPVMISSGATSPLDWLALAAGSTIAGNFTLIGAASNVIISESSESRGGKGFGFIEFIKNSVPLLIVNFLVLYLFLRL</sequence>
<dbReference type="PATRIC" id="fig|43687.5.peg.2244"/>
<organism evidence="10 16">
    <name type="scientific">Metallosphaera sedula</name>
    <dbReference type="NCBI Taxonomy" id="43687"/>
    <lineage>
        <taxon>Archaea</taxon>
        <taxon>Thermoproteota</taxon>
        <taxon>Thermoprotei</taxon>
        <taxon>Sulfolobales</taxon>
        <taxon>Sulfolobaceae</taxon>
        <taxon>Metallosphaera</taxon>
    </lineage>
</organism>
<evidence type="ECO:0000256" key="5">
    <source>
        <dbReference type="ARBA" id="ARBA00022692"/>
    </source>
</evidence>
<feature type="domain" description="Citrate transporter-like" evidence="9">
    <location>
        <begin position="13"/>
        <end position="347"/>
    </location>
</feature>
<dbReference type="InterPro" id="IPR000802">
    <property type="entry name" value="Arsenical_pump_ArsB"/>
</dbReference>
<evidence type="ECO:0000256" key="3">
    <source>
        <dbReference type="ARBA" id="ARBA00022448"/>
    </source>
</evidence>
<feature type="transmembrane region" description="Helical" evidence="8">
    <location>
        <begin position="217"/>
        <end position="234"/>
    </location>
</feature>
<reference evidence="10 16" key="1">
    <citation type="journal article" date="2014" name="J. Bacteriol.">
        <title>Role of an Archaeal PitA Transporter in the Copper and Arsenic Resistance of Metallosphaera sedula, an Extreme Thermoacidophile.</title>
        <authorList>
            <person name="McCarthy S."/>
            <person name="Ai C."/>
            <person name="Wheaton G."/>
            <person name="Tevatia R."/>
            <person name="Eckrich V."/>
            <person name="Kelly R."/>
            <person name="Blum P."/>
        </authorList>
    </citation>
    <scope>NUCLEOTIDE SEQUENCE [LARGE SCALE GENOMIC DNA]</scope>
    <source>
        <strain evidence="10 16">CuR1</strain>
    </source>
</reference>
<evidence type="ECO:0000313" key="21">
    <source>
        <dbReference type="Proteomes" id="UP000068832"/>
    </source>
</evidence>
<feature type="transmembrane region" description="Helical" evidence="8">
    <location>
        <begin position="56"/>
        <end position="73"/>
    </location>
</feature>
<gene>
    <name evidence="10" type="ORF">HA72_2086</name>
    <name evidence="11" type="ORF">MsedA_2137</name>
    <name evidence="12" type="ORF">MsedB_2139</name>
    <name evidence="13" type="ORF">MsedC_2137</name>
    <name evidence="14" type="ORF">MsedD_2138</name>
    <name evidence="15" type="ORF">MsedE_2139</name>
</gene>
<accession>A0A088E6Y5</accession>
<dbReference type="InterPro" id="IPR004680">
    <property type="entry name" value="Cit_transptr-like_dom"/>
</dbReference>
<dbReference type="OMA" id="EAGFFAW"/>
<evidence type="ECO:0000256" key="1">
    <source>
        <dbReference type="ARBA" id="ARBA00004651"/>
    </source>
</evidence>
<dbReference type="EMBL" id="CP008822">
    <property type="protein sequence ID" value="AIM28209.1"/>
    <property type="molecule type" value="Genomic_DNA"/>
</dbReference>
<dbReference type="GO" id="GO:0015105">
    <property type="term" value="F:arsenite transmembrane transporter activity"/>
    <property type="evidence" value="ECO:0007669"/>
    <property type="project" value="InterPro"/>
</dbReference>
<feature type="transmembrane region" description="Helical" evidence="8">
    <location>
        <begin position="173"/>
        <end position="196"/>
    </location>
</feature>
<keyword evidence="5 8" id="KW-0812">Transmembrane</keyword>
<evidence type="ECO:0000256" key="7">
    <source>
        <dbReference type="ARBA" id="ARBA00023136"/>
    </source>
</evidence>
<feature type="transmembrane region" description="Helical" evidence="8">
    <location>
        <begin position="379"/>
        <end position="403"/>
    </location>
</feature>
<dbReference type="GO" id="GO:0005886">
    <property type="term" value="C:plasma membrane"/>
    <property type="evidence" value="ECO:0007669"/>
    <property type="project" value="UniProtKB-SubCell"/>
</dbReference>
<keyword evidence="7 8" id="KW-0472">Membrane</keyword>
<evidence type="ECO:0000313" key="10">
    <source>
        <dbReference type="EMBL" id="AIM28209.1"/>
    </source>
</evidence>
<evidence type="ECO:0000313" key="13">
    <source>
        <dbReference type="EMBL" id="AKV79509.1"/>
    </source>
</evidence>
<dbReference type="Proteomes" id="UP000062475">
    <property type="component" value="Chromosome"/>
</dbReference>
<dbReference type="CDD" id="cd01117">
    <property type="entry name" value="YbiR_permease"/>
    <property type="match status" value="1"/>
</dbReference>
<keyword evidence="6 8" id="KW-1133">Transmembrane helix</keyword>
<dbReference type="Proteomes" id="UP000061362">
    <property type="component" value="Chromosome"/>
</dbReference>
<protein>
    <submittedName>
        <fullName evidence="11">Arsenic resistance protein ArsB</fullName>
    </submittedName>
    <submittedName>
        <fullName evidence="10">Transporter, YbiR family</fullName>
    </submittedName>
</protein>
<evidence type="ECO:0000256" key="4">
    <source>
        <dbReference type="ARBA" id="ARBA00022475"/>
    </source>
</evidence>
<dbReference type="PANTHER" id="PTHR43302:SF5">
    <property type="entry name" value="TRANSPORTER ARSB-RELATED"/>
    <property type="match status" value="1"/>
</dbReference>
<dbReference type="Pfam" id="PF03600">
    <property type="entry name" value="CitMHS"/>
    <property type="match status" value="1"/>
</dbReference>
<dbReference type="EMBL" id="CP012173">
    <property type="protein sequence ID" value="AKV77259.1"/>
    <property type="molecule type" value="Genomic_DNA"/>
</dbReference>
<dbReference type="EMBL" id="CP012175">
    <property type="protein sequence ID" value="AKV81754.1"/>
    <property type="molecule type" value="Genomic_DNA"/>
</dbReference>
<evidence type="ECO:0000313" key="11">
    <source>
        <dbReference type="EMBL" id="AKV75021.1"/>
    </source>
</evidence>
<evidence type="ECO:0000259" key="9">
    <source>
        <dbReference type="Pfam" id="PF03600"/>
    </source>
</evidence>
<evidence type="ECO:0000256" key="2">
    <source>
        <dbReference type="ARBA" id="ARBA00009843"/>
    </source>
</evidence>
<dbReference type="RefSeq" id="WP_012022013.1">
    <property type="nucleotide sequence ID" value="NZ_CP008822.1"/>
</dbReference>
<dbReference type="EMBL" id="CP012174">
    <property type="protein sequence ID" value="AKV79509.1"/>
    <property type="molecule type" value="Genomic_DNA"/>
</dbReference>
<dbReference type="GeneID" id="5105066"/>
<evidence type="ECO:0000313" key="18">
    <source>
        <dbReference type="Proteomes" id="UP000061362"/>
    </source>
</evidence>
<reference evidence="15 17" key="3">
    <citation type="submission" date="2015-07" db="EMBL/GenBank/DDBJ databases">
        <title>Physiological, transcriptional responses and genome re-sequencing of acid resistant extremely thermoacidophilic Metallosphaera sedula SARC-M1.</title>
        <authorList>
            <person name="Ai C."/>
            <person name="McCarthy S."/>
            <person name="Eckrich V."/>
            <person name="Rudrappa D."/>
            <person name="Qiu G."/>
            <person name="Blum P."/>
        </authorList>
    </citation>
    <scope>NUCLEOTIDE SEQUENCE [LARGE SCALE GENOMIC DNA]</scope>
    <source>
        <strain evidence="15 17">SARC-M1</strain>
    </source>
</reference>
<keyword evidence="3" id="KW-0813">Transport</keyword>
<proteinExistence type="inferred from homology"/>
<comment type="similarity">
    <text evidence="2">Belongs to the CitM (TC 2.A.11) transporter family.</text>
</comment>
<dbReference type="OrthoDB" id="86089at2157"/>
<evidence type="ECO:0000313" key="19">
    <source>
        <dbReference type="Proteomes" id="UP000062398"/>
    </source>
</evidence>
<dbReference type="Proteomes" id="UP000062398">
    <property type="component" value="Chromosome"/>
</dbReference>